<dbReference type="Proteomes" id="UP000003639">
    <property type="component" value="Unassembled WGS sequence"/>
</dbReference>
<protein>
    <submittedName>
        <fullName evidence="1">Uncharacterized protein</fullName>
    </submittedName>
</protein>
<reference evidence="1 2" key="1">
    <citation type="submission" date="2007-04" db="EMBL/GenBank/DDBJ databases">
        <authorList>
            <person name="Fulton L."/>
            <person name="Clifton S."/>
            <person name="Fulton B."/>
            <person name="Xu J."/>
            <person name="Minx P."/>
            <person name="Pepin K.H."/>
            <person name="Johnson M."/>
            <person name="Thiruvilangam P."/>
            <person name="Bhonagiri V."/>
            <person name="Nash W.E."/>
            <person name="Mardis E.R."/>
            <person name="Wilson R.K."/>
        </authorList>
    </citation>
    <scope>NUCLEOTIDE SEQUENCE [LARGE SCALE GENOMIC DNA]</scope>
    <source>
        <strain evidence="1 2">ATCC 29799</strain>
    </source>
</reference>
<dbReference type="EMBL" id="AAXG02000016">
    <property type="protein sequence ID" value="EDM99544.1"/>
    <property type="molecule type" value="Genomic_DNA"/>
</dbReference>
<sequence>MAVFIMCGKIAAHFRGKERKGTKKPPPRVGEEVI</sequence>
<comment type="caution">
    <text evidence="1">The sequence shown here is derived from an EMBL/GenBank/DDBJ whole genome shotgun (WGS) entry which is preliminary data.</text>
</comment>
<proteinExistence type="predicted"/>
<gene>
    <name evidence="1" type="ORF">BACCAP_02601</name>
</gene>
<dbReference type="AlphaFoldDB" id="A6NWK7"/>
<dbReference type="STRING" id="411467.BACCAP_02601"/>
<evidence type="ECO:0000313" key="2">
    <source>
        <dbReference type="Proteomes" id="UP000003639"/>
    </source>
</evidence>
<keyword evidence="2" id="KW-1185">Reference proteome</keyword>
<organism evidence="1 2">
    <name type="scientific">Pseudoflavonifractor capillosus ATCC 29799</name>
    <dbReference type="NCBI Taxonomy" id="411467"/>
    <lineage>
        <taxon>Bacteria</taxon>
        <taxon>Bacillati</taxon>
        <taxon>Bacillota</taxon>
        <taxon>Clostridia</taxon>
        <taxon>Eubacteriales</taxon>
        <taxon>Oscillospiraceae</taxon>
        <taxon>Pseudoflavonifractor</taxon>
    </lineage>
</organism>
<reference evidence="1 2" key="2">
    <citation type="submission" date="2007-06" db="EMBL/GenBank/DDBJ databases">
        <title>Draft genome sequence of Pseudoflavonifractor capillosus ATCC 29799.</title>
        <authorList>
            <person name="Sudarsanam P."/>
            <person name="Ley R."/>
            <person name="Guruge J."/>
            <person name="Turnbaugh P.J."/>
            <person name="Mahowald M."/>
            <person name="Liep D."/>
            <person name="Gordon J."/>
        </authorList>
    </citation>
    <scope>NUCLEOTIDE SEQUENCE [LARGE SCALE GENOMIC DNA]</scope>
    <source>
        <strain evidence="1 2">ATCC 29799</strain>
    </source>
</reference>
<name>A6NWK7_9FIRM</name>
<accession>A6NWK7</accession>
<evidence type="ECO:0000313" key="1">
    <source>
        <dbReference type="EMBL" id="EDM99544.1"/>
    </source>
</evidence>